<evidence type="ECO:0000313" key="4">
    <source>
        <dbReference type="Proteomes" id="UP000429523"/>
    </source>
</evidence>
<feature type="region of interest" description="Disordered" evidence="1">
    <location>
        <begin position="54"/>
        <end position="114"/>
    </location>
</feature>
<dbReference type="Proteomes" id="UP000429523">
    <property type="component" value="Unassembled WGS sequence"/>
</dbReference>
<protein>
    <submittedName>
        <fullName evidence="3">Uncharacterized protein</fullName>
    </submittedName>
</protein>
<gene>
    <name evidence="3" type="ORF">PF006_g5289</name>
    <name evidence="2" type="ORF">PF009_g6493</name>
</gene>
<evidence type="ECO:0000313" key="2">
    <source>
        <dbReference type="EMBL" id="KAE8943813.1"/>
    </source>
</evidence>
<feature type="region of interest" description="Disordered" evidence="1">
    <location>
        <begin position="1"/>
        <end position="23"/>
    </location>
</feature>
<organism evidence="3 5">
    <name type="scientific">Phytophthora fragariae</name>
    <dbReference type="NCBI Taxonomy" id="53985"/>
    <lineage>
        <taxon>Eukaryota</taxon>
        <taxon>Sar</taxon>
        <taxon>Stramenopiles</taxon>
        <taxon>Oomycota</taxon>
        <taxon>Peronosporomycetes</taxon>
        <taxon>Peronosporales</taxon>
        <taxon>Peronosporaceae</taxon>
        <taxon>Phytophthora</taxon>
    </lineage>
</organism>
<sequence length="114" mass="12616">MQQGAGITTDRARGRRHQARATWQEVDTTVKLGQLRGGHGIPKWAVDNRAKQLNPNNFRYHGPNRGDGGSGASTASKESGRVGMPKWAQDNRAKQLNPNNFRYRGPMSETKESS</sequence>
<reference evidence="4 5" key="1">
    <citation type="submission" date="2018-08" db="EMBL/GenBank/DDBJ databases">
        <title>Genomic investigation of the strawberry pathogen Phytophthora fragariae indicates pathogenicity is determined by transcriptional variation in three key races.</title>
        <authorList>
            <person name="Adams T.M."/>
            <person name="Armitage A.D."/>
            <person name="Sobczyk M.K."/>
            <person name="Bates H.J."/>
            <person name="Dunwell J.M."/>
            <person name="Nellist C.F."/>
            <person name="Harrison R.J."/>
        </authorList>
    </citation>
    <scope>NUCLEOTIDE SEQUENCE [LARGE SCALE GENOMIC DNA]</scope>
    <source>
        <strain evidence="3 5">NOV-5</strain>
        <strain evidence="2 4">NOV-9</strain>
    </source>
</reference>
<accession>A0A6A3UGP4</accession>
<evidence type="ECO:0000256" key="1">
    <source>
        <dbReference type="SAM" id="MobiDB-lite"/>
    </source>
</evidence>
<name>A0A6A3UGP4_9STRA</name>
<dbReference type="EMBL" id="QXGA01000195">
    <property type="protein sequence ID" value="KAE9150326.1"/>
    <property type="molecule type" value="Genomic_DNA"/>
</dbReference>
<evidence type="ECO:0000313" key="5">
    <source>
        <dbReference type="Proteomes" id="UP000440732"/>
    </source>
</evidence>
<dbReference type="EMBL" id="QXGF01000234">
    <property type="protein sequence ID" value="KAE8943813.1"/>
    <property type="molecule type" value="Genomic_DNA"/>
</dbReference>
<comment type="caution">
    <text evidence="3">The sequence shown here is derived from an EMBL/GenBank/DDBJ whole genome shotgun (WGS) entry which is preliminary data.</text>
</comment>
<proteinExistence type="predicted"/>
<evidence type="ECO:0000313" key="3">
    <source>
        <dbReference type="EMBL" id="KAE9150326.1"/>
    </source>
</evidence>
<dbReference type="AlphaFoldDB" id="A0A6A3UGP4"/>
<dbReference type="Proteomes" id="UP000440732">
    <property type="component" value="Unassembled WGS sequence"/>
</dbReference>